<accession>A0A9Q3C4K5</accession>
<dbReference type="Proteomes" id="UP000765509">
    <property type="component" value="Unassembled WGS sequence"/>
</dbReference>
<organism evidence="2 3">
    <name type="scientific">Austropuccinia psidii MF-1</name>
    <dbReference type="NCBI Taxonomy" id="1389203"/>
    <lineage>
        <taxon>Eukaryota</taxon>
        <taxon>Fungi</taxon>
        <taxon>Dikarya</taxon>
        <taxon>Basidiomycota</taxon>
        <taxon>Pucciniomycotina</taxon>
        <taxon>Pucciniomycetes</taxon>
        <taxon>Pucciniales</taxon>
        <taxon>Sphaerophragmiaceae</taxon>
        <taxon>Austropuccinia</taxon>
    </lineage>
</organism>
<dbReference type="InterPro" id="IPR013103">
    <property type="entry name" value="RVT_2"/>
</dbReference>
<feature type="domain" description="Reverse transcriptase Ty1/copia-type" evidence="1">
    <location>
        <begin position="37"/>
        <end position="191"/>
    </location>
</feature>
<evidence type="ECO:0000313" key="2">
    <source>
        <dbReference type="EMBL" id="MBW0477007.1"/>
    </source>
</evidence>
<name>A0A9Q3C4K5_9BASI</name>
<dbReference type="AlphaFoldDB" id="A0A9Q3C4K5"/>
<comment type="caution">
    <text evidence="2">The sequence shown here is derived from an EMBL/GenBank/DDBJ whole genome shotgun (WGS) entry which is preliminary data.</text>
</comment>
<evidence type="ECO:0000259" key="1">
    <source>
        <dbReference type="Pfam" id="PF07727"/>
    </source>
</evidence>
<dbReference type="OrthoDB" id="2787706at2759"/>
<reference evidence="2" key="1">
    <citation type="submission" date="2021-03" db="EMBL/GenBank/DDBJ databases">
        <title>Draft genome sequence of rust myrtle Austropuccinia psidii MF-1, a brazilian biotype.</title>
        <authorList>
            <person name="Quecine M.C."/>
            <person name="Pachon D.M.R."/>
            <person name="Bonatelli M.L."/>
            <person name="Correr F.H."/>
            <person name="Franceschini L.M."/>
            <person name="Leite T.F."/>
            <person name="Margarido G.R.A."/>
            <person name="Almeida C.A."/>
            <person name="Ferrarezi J.A."/>
            <person name="Labate C.A."/>
        </authorList>
    </citation>
    <scope>NUCLEOTIDE SEQUENCE</scope>
    <source>
        <strain evidence="2">MF-1</strain>
    </source>
</reference>
<dbReference type="EMBL" id="AVOT02004671">
    <property type="protein sequence ID" value="MBW0477007.1"/>
    <property type="molecule type" value="Genomic_DNA"/>
</dbReference>
<gene>
    <name evidence="2" type="ORF">O181_016722</name>
</gene>
<keyword evidence="3" id="KW-1185">Reference proteome</keyword>
<proteinExistence type="predicted"/>
<protein>
    <recommendedName>
        <fullName evidence="1">Reverse transcriptase Ty1/copia-type domain-containing protein</fullName>
    </recommendedName>
</protein>
<sequence>MLEEVVTYKQALTNQDEGKSWKMAMKNGYDSLMNHNTGELVPYPTDGSKVIGGMWRLTQKRNEFGEVYCYKAQWVVLGNHQEHLLHYYDTWSLAGRNKSFKVMPILVVFQGYIPYQFDIETAFLHGEMDAIVHVKQVKGFEVPGKEGWVWCLNKLLYGTKQAPRMWQAKLVLKDLGMNSTRADESLYSNSKQTMLMMVS</sequence>
<evidence type="ECO:0000313" key="3">
    <source>
        <dbReference type="Proteomes" id="UP000765509"/>
    </source>
</evidence>
<dbReference type="Pfam" id="PF07727">
    <property type="entry name" value="RVT_2"/>
    <property type="match status" value="1"/>
</dbReference>